<evidence type="ECO:0000313" key="5">
    <source>
        <dbReference type="Proteomes" id="UP000001058"/>
    </source>
</evidence>
<dbReference type="InterPro" id="IPR008271">
    <property type="entry name" value="Ser/Thr_kinase_AS"/>
</dbReference>
<feature type="non-terminal residue" evidence="4">
    <location>
        <position position="630"/>
    </location>
</feature>
<dbReference type="SMART" id="SM00219">
    <property type="entry name" value="TyrKc"/>
    <property type="match status" value="1"/>
</dbReference>
<dbReference type="Proteomes" id="UP000001058">
    <property type="component" value="Unassembled WGS sequence"/>
</dbReference>
<dbReference type="InterPro" id="IPR020635">
    <property type="entry name" value="Tyr_kinase_cat_dom"/>
</dbReference>
<accession>D8UKQ4</accession>
<keyword evidence="2" id="KW-0472">Membrane</keyword>
<name>D8UKQ4_VOLCA</name>
<dbReference type="AlphaFoldDB" id="D8UKQ4"/>
<evidence type="ECO:0000313" key="4">
    <source>
        <dbReference type="EMBL" id="EFJ39696.1"/>
    </source>
</evidence>
<gene>
    <name evidence="4" type="ORF">VOLCADRAFT_120115</name>
</gene>
<dbReference type="KEGG" id="vcn:VOLCADRAFT_120115"/>
<evidence type="ECO:0000256" key="2">
    <source>
        <dbReference type="SAM" id="Phobius"/>
    </source>
</evidence>
<feature type="compositionally biased region" description="Low complexity" evidence="1">
    <location>
        <begin position="506"/>
        <end position="550"/>
    </location>
</feature>
<dbReference type="GO" id="GO:0005524">
    <property type="term" value="F:ATP binding"/>
    <property type="evidence" value="ECO:0007669"/>
    <property type="project" value="InterPro"/>
</dbReference>
<proteinExistence type="predicted"/>
<dbReference type="PANTHER" id="PTHR44329">
    <property type="entry name" value="SERINE/THREONINE-PROTEIN KINASE TNNI3K-RELATED"/>
    <property type="match status" value="1"/>
</dbReference>
<dbReference type="GO" id="GO:0004674">
    <property type="term" value="F:protein serine/threonine kinase activity"/>
    <property type="evidence" value="ECO:0007669"/>
    <property type="project" value="TreeGrafter"/>
</dbReference>
<dbReference type="PANTHER" id="PTHR44329:SF214">
    <property type="entry name" value="PROTEIN KINASE DOMAIN-CONTAINING PROTEIN"/>
    <property type="match status" value="1"/>
</dbReference>
<keyword evidence="2" id="KW-1133">Transmembrane helix</keyword>
<dbReference type="SUPFAM" id="SSF56112">
    <property type="entry name" value="Protein kinase-like (PK-like)"/>
    <property type="match status" value="1"/>
</dbReference>
<feature type="domain" description="Protein kinase" evidence="3">
    <location>
        <begin position="251"/>
        <end position="630"/>
    </location>
</feature>
<dbReference type="PROSITE" id="PS00108">
    <property type="entry name" value="PROTEIN_KINASE_ST"/>
    <property type="match status" value="1"/>
</dbReference>
<dbReference type="Pfam" id="PF07714">
    <property type="entry name" value="PK_Tyr_Ser-Thr"/>
    <property type="match status" value="2"/>
</dbReference>
<dbReference type="RefSeq" id="XP_002959236.1">
    <property type="nucleotide sequence ID" value="XM_002959190.1"/>
</dbReference>
<dbReference type="OrthoDB" id="542825at2759"/>
<reference evidence="4 5" key="1">
    <citation type="journal article" date="2010" name="Science">
        <title>Genomic analysis of organismal complexity in the multicellular green alga Volvox carteri.</title>
        <authorList>
            <person name="Prochnik S.E."/>
            <person name="Umen J."/>
            <person name="Nedelcu A.M."/>
            <person name="Hallmann A."/>
            <person name="Miller S.M."/>
            <person name="Nishii I."/>
            <person name="Ferris P."/>
            <person name="Kuo A."/>
            <person name="Mitros T."/>
            <person name="Fritz-Laylin L.K."/>
            <person name="Hellsten U."/>
            <person name="Chapman J."/>
            <person name="Simakov O."/>
            <person name="Rensing S.A."/>
            <person name="Terry A."/>
            <person name="Pangilinan J."/>
            <person name="Kapitonov V."/>
            <person name="Jurka J."/>
            <person name="Salamov A."/>
            <person name="Shapiro H."/>
            <person name="Schmutz J."/>
            <person name="Grimwood J."/>
            <person name="Lindquist E."/>
            <person name="Lucas S."/>
            <person name="Grigoriev I.V."/>
            <person name="Schmitt R."/>
            <person name="Kirk D."/>
            <person name="Rokhsar D.S."/>
        </authorList>
    </citation>
    <scope>NUCLEOTIDE SEQUENCE [LARGE SCALE GENOMIC DNA]</scope>
    <source>
        <strain evidence="5">f. Nagariensis / Eve</strain>
    </source>
</reference>
<sequence length="630" mass="65932">AELFAAICTQKSLIWIRADLDLREEHWPADCKAPVELKSNMTISGPLDEPLYYTVSFNFMVVIPPYGEVRLRHFTARNTRRGGSGEVDFIAYSPKGILWTDDLNKNQEVLHYEQFFTDVNVGSDTETGGYVMAKRNASKTCDQFVTMECLQSKGGDACMMQVINDFLAKLSQKEEEKDGHVNPLAIALPAAFGGTALVLGVIIAATLLSRRRQRRRHKAEAAVGGADVETAGGGGGGKDAGSCSSHEPARYDTGGDMGRCLSGPGRRAAGHIPSLASPSAAAAALSSGAALVEGVMEDGSVCALAVATEIRLMTSEACRHPNLLRAHTYVNRAKVLNKQQPAGQALQSTIRSLAALTSSKRGGTSEPPGAVAAVAATGATACAPDLAETWIVSEYCDLGALSVHVHVAKSFLYPLLEGNTLPEAAATATATAITAATTSARSASGGGSGLGGGAACVSLRRPRLDLILRVLRDISSGMAHLHSLNIVHGDLKLGNVLLQSISADPQQQQQQQAEEEVAAALPPAGDTAAATATATATSASSNVNTSALLSRGREGGGGDSLPSQLMAKVADFGLSRCLKEGQTHHSTKTVGTVTHMPPELLRSGKLTLSGDVYSFGIMMWELLTGSVPYR</sequence>
<feature type="region of interest" description="Disordered" evidence="1">
    <location>
        <begin position="216"/>
        <end position="247"/>
    </location>
</feature>
<dbReference type="GeneID" id="9626210"/>
<dbReference type="PROSITE" id="PS50011">
    <property type="entry name" value="PROTEIN_KINASE_DOM"/>
    <property type="match status" value="1"/>
</dbReference>
<dbReference type="Gene3D" id="1.10.510.10">
    <property type="entry name" value="Transferase(Phosphotransferase) domain 1"/>
    <property type="match status" value="1"/>
</dbReference>
<dbReference type="InterPro" id="IPR011009">
    <property type="entry name" value="Kinase-like_dom_sf"/>
</dbReference>
<feature type="non-terminal residue" evidence="4">
    <location>
        <position position="1"/>
    </location>
</feature>
<feature type="compositionally biased region" description="Low complexity" evidence="1">
    <location>
        <begin position="221"/>
        <end position="230"/>
    </location>
</feature>
<dbReference type="STRING" id="3068.D8UKQ4"/>
<evidence type="ECO:0000256" key="1">
    <source>
        <dbReference type="SAM" id="MobiDB-lite"/>
    </source>
</evidence>
<dbReference type="InterPro" id="IPR001245">
    <property type="entry name" value="Ser-Thr/Tyr_kinase_cat_dom"/>
</dbReference>
<feature type="region of interest" description="Disordered" evidence="1">
    <location>
        <begin position="505"/>
        <end position="562"/>
    </location>
</feature>
<dbReference type="InterPro" id="IPR051681">
    <property type="entry name" value="Ser/Thr_Kinases-Pseudokinases"/>
</dbReference>
<organism evidence="5">
    <name type="scientific">Volvox carteri f. nagariensis</name>
    <dbReference type="NCBI Taxonomy" id="3068"/>
    <lineage>
        <taxon>Eukaryota</taxon>
        <taxon>Viridiplantae</taxon>
        <taxon>Chlorophyta</taxon>
        <taxon>core chlorophytes</taxon>
        <taxon>Chlorophyceae</taxon>
        <taxon>CS clade</taxon>
        <taxon>Chlamydomonadales</taxon>
        <taxon>Volvocaceae</taxon>
        <taxon>Volvox</taxon>
    </lineage>
</organism>
<evidence type="ECO:0000259" key="3">
    <source>
        <dbReference type="PROSITE" id="PS50011"/>
    </source>
</evidence>
<dbReference type="GO" id="GO:0004713">
    <property type="term" value="F:protein tyrosine kinase activity"/>
    <property type="evidence" value="ECO:0007669"/>
    <property type="project" value="InterPro"/>
</dbReference>
<keyword evidence="2" id="KW-0812">Transmembrane</keyword>
<dbReference type="EMBL" id="GL378454">
    <property type="protein sequence ID" value="EFJ39696.1"/>
    <property type="molecule type" value="Genomic_DNA"/>
</dbReference>
<protein>
    <recommendedName>
        <fullName evidence="3">Protein kinase domain-containing protein</fullName>
    </recommendedName>
</protein>
<dbReference type="InterPro" id="IPR000719">
    <property type="entry name" value="Prot_kinase_dom"/>
</dbReference>
<feature type="transmembrane region" description="Helical" evidence="2">
    <location>
        <begin position="184"/>
        <end position="208"/>
    </location>
</feature>
<keyword evidence="5" id="KW-1185">Reference proteome</keyword>
<dbReference type="InParanoid" id="D8UKQ4"/>